<protein>
    <submittedName>
        <fullName evidence="1">Uncharacterized protein</fullName>
    </submittedName>
</protein>
<dbReference type="AlphaFoldDB" id="G0MM81"/>
<proteinExistence type="predicted"/>
<name>G0MM81_CAEBE</name>
<dbReference type="EMBL" id="GL379801">
    <property type="protein sequence ID" value="EGT36491.1"/>
    <property type="molecule type" value="Genomic_DNA"/>
</dbReference>
<dbReference type="Proteomes" id="UP000008068">
    <property type="component" value="Unassembled WGS sequence"/>
</dbReference>
<gene>
    <name evidence="1" type="ORF">CAEBREN_26090</name>
</gene>
<evidence type="ECO:0000313" key="2">
    <source>
        <dbReference type="Proteomes" id="UP000008068"/>
    </source>
</evidence>
<sequence>MELFPSIKLAALDDVICQLCDLKNHTALKCTAPMRTKKYYVESKKLCNRCLSNTHETSKCESSMCCHTCKEAHHTALHEMRPVNGVEPEDIRPCPYCSKNHRATQCQLPSHSKKILLDLQNRCSRCLMKNHQHHLCKRPFLIYGTVLFRHCSISKEPPKKKTHKLWGILLKNKKQNIISTNFNSGKFMITLSFHLIISSTVINQLITFLHGITTENNTVKIDRANFTPIQI</sequence>
<organism evidence="2">
    <name type="scientific">Caenorhabditis brenneri</name>
    <name type="common">Nematode worm</name>
    <dbReference type="NCBI Taxonomy" id="135651"/>
    <lineage>
        <taxon>Eukaryota</taxon>
        <taxon>Metazoa</taxon>
        <taxon>Ecdysozoa</taxon>
        <taxon>Nematoda</taxon>
        <taxon>Chromadorea</taxon>
        <taxon>Rhabditida</taxon>
        <taxon>Rhabditina</taxon>
        <taxon>Rhabditomorpha</taxon>
        <taxon>Rhabditoidea</taxon>
        <taxon>Rhabditidae</taxon>
        <taxon>Peloderinae</taxon>
        <taxon>Caenorhabditis</taxon>
    </lineage>
</organism>
<accession>G0MM81</accession>
<dbReference type="OrthoDB" id="7762859at2759"/>
<dbReference type="HOGENOM" id="CLU_1200732_0_0_1"/>
<keyword evidence="2" id="KW-1185">Reference proteome</keyword>
<dbReference type="InParanoid" id="G0MM81"/>
<reference evidence="2" key="1">
    <citation type="submission" date="2011-07" db="EMBL/GenBank/DDBJ databases">
        <authorList>
            <consortium name="Caenorhabditis brenneri Sequencing and Analysis Consortium"/>
            <person name="Wilson R.K."/>
        </authorList>
    </citation>
    <scope>NUCLEOTIDE SEQUENCE [LARGE SCALE GENOMIC DNA]</scope>
    <source>
        <strain evidence="2">PB2801</strain>
    </source>
</reference>
<evidence type="ECO:0000313" key="1">
    <source>
        <dbReference type="EMBL" id="EGT36491.1"/>
    </source>
</evidence>